<evidence type="ECO:0000256" key="6">
    <source>
        <dbReference type="ARBA" id="ARBA00022989"/>
    </source>
</evidence>
<dbReference type="AlphaFoldDB" id="A0A0G4E8R1"/>
<dbReference type="FunCoup" id="A0A0G4E8R1">
    <property type="interactions" value="150"/>
</dbReference>
<dbReference type="OMA" id="CRIVFIE"/>
<reference evidence="9 10" key="1">
    <citation type="submission" date="2014-11" db="EMBL/GenBank/DDBJ databases">
        <authorList>
            <person name="Zhu J."/>
            <person name="Qi W."/>
            <person name="Song R."/>
        </authorList>
    </citation>
    <scope>NUCLEOTIDE SEQUENCE [LARGE SCALE GENOMIC DNA]</scope>
</reference>
<keyword evidence="7 8" id="KW-0472">Membrane</keyword>
<evidence type="ECO:0000313" key="9">
    <source>
        <dbReference type="EMBL" id="CEL91784.1"/>
    </source>
</evidence>
<dbReference type="Proteomes" id="UP000041254">
    <property type="component" value="Unassembled WGS sequence"/>
</dbReference>
<protein>
    <recommendedName>
        <fullName evidence="3">UDP-N-acetylglucosamine transferase subunit ALG14</fullName>
    </recommendedName>
</protein>
<dbReference type="VEuPathDB" id="CryptoDB:Vbra_19987"/>
<dbReference type="EMBL" id="CDMY01000022">
    <property type="protein sequence ID" value="CEL91784.1"/>
    <property type="molecule type" value="Genomic_DNA"/>
</dbReference>
<evidence type="ECO:0000256" key="4">
    <source>
        <dbReference type="ARBA" id="ARBA00022692"/>
    </source>
</evidence>
<gene>
    <name evidence="9" type="ORF">Vbra_19987</name>
</gene>
<dbReference type="InParanoid" id="A0A0G4E8R1"/>
<dbReference type="PhylomeDB" id="A0A0G4E8R1"/>
<accession>A0A0G4E8R1</accession>
<comment type="subcellular location">
    <subcellularLocation>
        <location evidence="1">Endoplasmic reticulum membrane</location>
        <topology evidence="1">Single-pass membrane protein</topology>
    </subcellularLocation>
</comment>
<evidence type="ECO:0000256" key="5">
    <source>
        <dbReference type="ARBA" id="ARBA00022824"/>
    </source>
</evidence>
<proteinExistence type="inferred from homology"/>
<dbReference type="GO" id="GO:0043541">
    <property type="term" value="C:UDP-N-acetylglucosamine transferase complex"/>
    <property type="evidence" value="ECO:0007669"/>
    <property type="project" value="TreeGrafter"/>
</dbReference>
<evidence type="ECO:0000256" key="7">
    <source>
        <dbReference type="ARBA" id="ARBA00023136"/>
    </source>
</evidence>
<evidence type="ECO:0000256" key="2">
    <source>
        <dbReference type="ARBA" id="ARBA00009731"/>
    </source>
</evidence>
<feature type="transmembrane region" description="Helical" evidence="8">
    <location>
        <begin position="23"/>
        <end position="46"/>
    </location>
</feature>
<evidence type="ECO:0000313" key="10">
    <source>
        <dbReference type="Proteomes" id="UP000041254"/>
    </source>
</evidence>
<keyword evidence="5" id="KW-0256">Endoplasmic reticulum</keyword>
<evidence type="ECO:0000256" key="1">
    <source>
        <dbReference type="ARBA" id="ARBA00004389"/>
    </source>
</evidence>
<keyword evidence="10" id="KW-1185">Reference proteome</keyword>
<dbReference type="InterPro" id="IPR013969">
    <property type="entry name" value="Oligosacch_biosynth_Alg14"/>
</dbReference>
<dbReference type="PANTHER" id="PTHR12154">
    <property type="entry name" value="GLYCOSYL TRANSFERASE-RELATED"/>
    <property type="match status" value="1"/>
</dbReference>
<dbReference type="GO" id="GO:0006488">
    <property type="term" value="P:dolichol-linked oligosaccharide biosynthetic process"/>
    <property type="evidence" value="ECO:0007669"/>
    <property type="project" value="InterPro"/>
</dbReference>
<keyword evidence="4 8" id="KW-0812">Transmembrane</keyword>
<comment type="similarity">
    <text evidence="2">Belongs to the ALG14 family.</text>
</comment>
<evidence type="ECO:0000256" key="8">
    <source>
        <dbReference type="SAM" id="Phobius"/>
    </source>
</evidence>
<keyword evidence="6 8" id="KW-1133">Transmembrane helix</keyword>
<dbReference type="PANTHER" id="PTHR12154:SF4">
    <property type="entry name" value="UDP-N-ACETYLGLUCOSAMINE TRANSFERASE SUBUNIT ALG14 HOMOLOG"/>
    <property type="match status" value="1"/>
</dbReference>
<dbReference type="OrthoDB" id="5978656at2759"/>
<evidence type="ECO:0000256" key="3">
    <source>
        <dbReference type="ARBA" id="ARBA00017467"/>
    </source>
</evidence>
<name>A0A0G4E8R1_VITBC</name>
<sequence length="254" mass="28458">MEDPHLPSTSSGSSSTGSVSSSYSLPLLVVANLALVVLLAICLRAVTWLFKRLARGSSDASPPVGRVCDDGKRIVKTMVVLGSGGHTMEMLQLVHQWRFDVYRITFVMAETDHTSKQKLGKLIHRTRHLPEEDIERLFSFRVIPRSREVGQPWLSSGWTSLVSLWASVRMVFDDPPDLVLVNGPGTCIPVCCAALLHELVCYHRKKLVFVESFCRVKSLSLSGRLLYPLADEFIVSWEALTHRYTRAKYLGVLY</sequence>
<dbReference type="STRING" id="1169540.A0A0G4E8R1"/>
<organism evidence="9 10">
    <name type="scientific">Vitrella brassicaformis (strain CCMP3155)</name>
    <dbReference type="NCBI Taxonomy" id="1169540"/>
    <lineage>
        <taxon>Eukaryota</taxon>
        <taxon>Sar</taxon>
        <taxon>Alveolata</taxon>
        <taxon>Colpodellida</taxon>
        <taxon>Vitrellaceae</taxon>
        <taxon>Vitrella</taxon>
    </lineage>
</organism>
<dbReference type="Gene3D" id="3.40.50.2000">
    <property type="entry name" value="Glycogen Phosphorylase B"/>
    <property type="match status" value="1"/>
</dbReference>
<dbReference type="GO" id="GO:0004577">
    <property type="term" value="F:N-acetylglucosaminyldiphosphodolichol N-acetylglucosaminyltransferase activity"/>
    <property type="evidence" value="ECO:0007669"/>
    <property type="project" value="TreeGrafter"/>
</dbReference>
<dbReference type="Pfam" id="PF08660">
    <property type="entry name" value="Alg14"/>
    <property type="match status" value="1"/>
</dbReference>